<evidence type="ECO:0000313" key="3">
    <source>
        <dbReference type="EMBL" id="XCJ75968.1"/>
    </source>
</evidence>
<dbReference type="RefSeq" id="WP_353947379.1">
    <property type="nucleotide sequence ID" value="NZ_CP159535.1"/>
</dbReference>
<dbReference type="KEGG" id="stac:ABII15_38725"/>
<dbReference type="Gene3D" id="3.40.50.1820">
    <property type="entry name" value="alpha/beta hydrolase"/>
    <property type="match status" value="1"/>
</dbReference>
<dbReference type="PANTHER" id="PTHR11487:SF0">
    <property type="entry name" value="S-ACYL FATTY ACID SYNTHASE THIOESTERASE, MEDIUM CHAIN"/>
    <property type="match status" value="1"/>
</dbReference>
<dbReference type="SUPFAM" id="SSF53474">
    <property type="entry name" value="alpha/beta-Hydrolases"/>
    <property type="match status" value="1"/>
</dbReference>
<gene>
    <name evidence="3" type="ORF">ABII15_38725</name>
</gene>
<proteinExistence type="inferred from homology"/>
<keyword evidence="3" id="KW-0378">Hydrolase</keyword>
<organism evidence="3">
    <name type="scientific">Streptomyces tabacisoli</name>
    <dbReference type="NCBI Taxonomy" id="3156398"/>
    <lineage>
        <taxon>Bacteria</taxon>
        <taxon>Bacillati</taxon>
        <taxon>Actinomycetota</taxon>
        <taxon>Actinomycetes</taxon>
        <taxon>Kitasatosporales</taxon>
        <taxon>Streptomycetaceae</taxon>
        <taxon>Streptomyces</taxon>
    </lineage>
</organism>
<keyword evidence="3" id="KW-0614">Plasmid</keyword>
<geneLocation type="plasmid" evidence="3">
    <name>punmamed1</name>
</geneLocation>
<feature type="domain" description="Thioesterase" evidence="2">
    <location>
        <begin position="12"/>
        <end position="236"/>
    </location>
</feature>
<dbReference type="EMBL" id="CP159535">
    <property type="protein sequence ID" value="XCJ75968.1"/>
    <property type="molecule type" value="Genomic_DNA"/>
</dbReference>
<accession>A0AAU8J685</accession>
<dbReference type="PANTHER" id="PTHR11487">
    <property type="entry name" value="THIOESTERASE"/>
    <property type="match status" value="1"/>
</dbReference>
<sequence length="249" mass="26958">MDGTRPARPELRLFVLHHAGGSHVPFRHWPAGLPDTWDVRLLDAPGHGHLMDRAPIQDAGLLADFLLRAVAPAPDVPYALFGHSMGALLAYEIACRAVASGLPRPVWTGVSARPAPCTADRSVRYGDLSDAALRDRLKRLGGTPDEVFDDPDLWAVFAPVIRADLRVVENWRPRPGTGPLPVALSAFAGAGDHAAPAARMAGWAERTEHFIGLHVLDGGHFYFAHDPGPLLRRIEQDARTALAASSRLR</sequence>
<dbReference type="InterPro" id="IPR012223">
    <property type="entry name" value="TEII"/>
</dbReference>
<reference evidence="3" key="1">
    <citation type="submission" date="2024-06" db="EMBL/GenBank/DDBJ databases">
        <title>Streptomyces sp. strain HUAS MG91 genome sequences.</title>
        <authorList>
            <person name="Mo P."/>
        </authorList>
    </citation>
    <scope>NUCLEOTIDE SEQUENCE</scope>
    <source>
        <strain evidence="3">HUAS MG91</strain>
        <plasmid evidence="3">punmamed1</plasmid>
    </source>
</reference>
<evidence type="ECO:0000259" key="2">
    <source>
        <dbReference type="Pfam" id="PF00975"/>
    </source>
</evidence>
<dbReference type="InterPro" id="IPR001031">
    <property type="entry name" value="Thioesterase"/>
</dbReference>
<dbReference type="GO" id="GO:0016787">
    <property type="term" value="F:hydrolase activity"/>
    <property type="evidence" value="ECO:0007669"/>
    <property type="project" value="UniProtKB-KW"/>
</dbReference>
<dbReference type="AlphaFoldDB" id="A0AAU8J685"/>
<name>A0AAU8J685_9ACTN</name>
<protein>
    <submittedName>
        <fullName evidence="3">Alpha/beta fold hydrolase</fullName>
    </submittedName>
</protein>
<evidence type="ECO:0000256" key="1">
    <source>
        <dbReference type="ARBA" id="ARBA00007169"/>
    </source>
</evidence>
<comment type="similarity">
    <text evidence="1">Belongs to the thioesterase family.</text>
</comment>
<dbReference type="GO" id="GO:0008610">
    <property type="term" value="P:lipid biosynthetic process"/>
    <property type="evidence" value="ECO:0007669"/>
    <property type="project" value="TreeGrafter"/>
</dbReference>
<dbReference type="InterPro" id="IPR029058">
    <property type="entry name" value="AB_hydrolase_fold"/>
</dbReference>
<dbReference type="Pfam" id="PF00975">
    <property type="entry name" value="Thioesterase"/>
    <property type="match status" value="1"/>
</dbReference>